<reference evidence="2" key="1">
    <citation type="journal article" date="2019" name="Int. J. Syst. Evol. Microbiol.">
        <title>The Global Catalogue of Microorganisms (GCM) 10K type strain sequencing project: providing services to taxonomists for standard genome sequencing and annotation.</title>
        <authorList>
            <consortium name="The Broad Institute Genomics Platform"/>
            <consortium name="The Broad Institute Genome Sequencing Center for Infectious Disease"/>
            <person name="Wu L."/>
            <person name="Ma J."/>
        </authorList>
    </citation>
    <scope>NUCLEOTIDE SEQUENCE [LARGE SCALE GENOMIC DNA]</scope>
    <source>
        <strain evidence="2">ZS-22-S1</strain>
    </source>
</reference>
<gene>
    <name evidence="1" type="ORF">ACFPCV_23275</name>
</gene>
<name>A0ABV9S694_9PSEU</name>
<sequence>MSMALNSAPDVYHSSWIEFRTGIAMRYEVEHESGSATLYFGHRDDYVLALDRESLAQLVELGTAAQRELAATARKRT</sequence>
<dbReference type="EMBL" id="JBHSIS010000010">
    <property type="protein sequence ID" value="MFC4856439.1"/>
    <property type="molecule type" value="Genomic_DNA"/>
</dbReference>
<evidence type="ECO:0000313" key="2">
    <source>
        <dbReference type="Proteomes" id="UP001595859"/>
    </source>
</evidence>
<proteinExistence type="predicted"/>
<organism evidence="1 2">
    <name type="scientific">Actinophytocola glycyrrhizae</name>
    <dbReference type="NCBI Taxonomy" id="2044873"/>
    <lineage>
        <taxon>Bacteria</taxon>
        <taxon>Bacillati</taxon>
        <taxon>Actinomycetota</taxon>
        <taxon>Actinomycetes</taxon>
        <taxon>Pseudonocardiales</taxon>
        <taxon>Pseudonocardiaceae</taxon>
    </lineage>
</organism>
<protein>
    <submittedName>
        <fullName evidence="1">Uncharacterized protein</fullName>
    </submittedName>
</protein>
<dbReference type="Proteomes" id="UP001595859">
    <property type="component" value="Unassembled WGS sequence"/>
</dbReference>
<accession>A0ABV9S694</accession>
<evidence type="ECO:0000313" key="1">
    <source>
        <dbReference type="EMBL" id="MFC4856439.1"/>
    </source>
</evidence>
<keyword evidence="2" id="KW-1185">Reference proteome</keyword>
<dbReference type="RefSeq" id="WP_378058413.1">
    <property type="nucleotide sequence ID" value="NZ_JBHSIS010000010.1"/>
</dbReference>
<comment type="caution">
    <text evidence="1">The sequence shown here is derived from an EMBL/GenBank/DDBJ whole genome shotgun (WGS) entry which is preliminary data.</text>
</comment>